<dbReference type="InterPro" id="IPR009262">
    <property type="entry name" value="SLC35_F1/F2/F6"/>
</dbReference>
<feature type="transmembrane region" description="Helical" evidence="7">
    <location>
        <begin position="128"/>
        <end position="147"/>
    </location>
</feature>
<dbReference type="EMBL" id="OZ020112">
    <property type="protein sequence ID" value="CAK9265104.1"/>
    <property type="molecule type" value="Genomic_DNA"/>
</dbReference>
<organism evidence="8 9">
    <name type="scientific">Sphagnum jensenii</name>
    <dbReference type="NCBI Taxonomy" id="128206"/>
    <lineage>
        <taxon>Eukaryota</taxon>
        <taxon>Viridiplantae</taxon>
        <taxon>Streptophyta</taxon>
        <taxon>Embryophyta</taxon>
        <taxon>Bryophyta</taxon>
        <taxon>Sphagnophytina</taxon>
        <taxon>Sphagnopsida</taxon>
        <taxon>Sphagnales</taxon>
        <taxon>Sphagnaceae</taxon>
        <taxon>Sphagnum</taxon>
    </lineage>
</organism>
<keyword evidence="3" id="KW-0813">Transport</keyword>
<feature type="transmembrane region" description="Helical" evidence="7">
    <location>
        <begin position="220"/>
        <end position="239"/>
    </location>
</feature>
<evidence type="ECO:0000256" key="7">
    <source>
        <dbReference type="SAM" id="Phobius"/>
    </source>
</evidence>
<evidence type="ECO:0000256" key="3">
    <source>
        <dbReference type="ARBA" id="ARBA00022448"/>
    </source>
</evidence>
<evidence type="ECO:0000256" key="6">
    <source>
        <dbReference type="ARBA" id="ARBA00023136"/>
    </source>
</evidence>
<dbReference type="Proteomes" id="UP001497444">
    <property type="component" value="Chromosome 17"/>
</dbReference>
<evidence type="ECO:0000256" key="5">
    <source>
        <dbReference type="ARBA" id="ARBA00022989"/>
    </source>
</evidence>
<sequence length="378" mass="41800">MAMEEEEVEEPNLDSRRNQSFMEICRLKLMEHIKGTGLKALLLGQFLSLIIAGGAFSSAVMARNGIDAPTTQCFLFFLLLTTVYGSIFLYRKKQSQISPWVYLLLAFLEVQANSLYMKAYQYTSITSAMLLDCWAIPLVLFLTWLALKTRYAAGHFVGVAICVLGLVVVIFSDVHAQDRSSGGSNTILGDILVLLAATLYAIMNVSEEFVVKSTGDQVEYLAYIGFFGALISVGQIYLLEWEGLQSIHWTVNSISALVGSSFTSFWFATFVPLLLRMSGSTMMNLSLLTSDMWAVAIQAFIFAEVVDNLYFIAFGTVAAGLIVYAIAGDLSNDPLLGRGGASSALVHHEDYKYTRIEQLRREVTTEPAEVEEPLLQSR</sequence>
<evidence type="ECO:0008006" key="10">
    <source>
        <dbReference type="Google" id="ProtNLM"/>
    </source>
</evidence>
<dbReference type="InterPro" id="IPR052221">
    <property type="entry name" value="SLC35F_Transporter"/>
</dbReference>
<dbReference type="Pfam" id="PF06027">
    <property type="entry name" value="SLC35F"/>
    <property type="match status" value="1"/>
</dbReference>
<keyword evidence="6 7" id="KW-0472">Membrane</keyword>
<evidence type="ECO:0000256" key="1">
    <source>
        <dbReference type="ARBA" id="ARBA00004141"/>
    </source>
</evidence>
<dbReference type="PANTHER" id="PTHR14233">
    <property type="entry name" value="DUF914-RELATED"/>
    <property type="match status" value="1"/>
</dbReference>
<evidence type="ECO:0000256" key="2">
    <source>
        <dbReference type="ARBA" id="ARBA00007863"/>
    </source>
</evidence>
<dbReference type="SUPFAM" id="SSF103481">
    <property type="entry name" value="Multidrug resistance efflux transporter EmrE"/>
    <property type="match status" value="1"/>
</dbReference>
<gene>
    <name evidence="8" type="ORF">CSSPJE1EN1_LOCUS10582</name>
</gene>
<keyword evidence="5 7" id="KW-1133">Transmembrane helix</keyword>
<proteinExistence type="inferred from homology"/>
<name>A0ABP0WE38_9BRYO</name>
<keyword evidence="4 7" id="KW-0812">Transmembrane</keyword>
<feature type="transmembrane region" description="Helical" evidence="7">
    <location>
        <begin position="309"/>
        <end position="327"/>
    </location>
</feature>
<evidence type="ECO:0000313" key="8">
    <source>
        <dbReference type="EMBL" id="CAK9265104.1"/>
    </source>
</evidence>
<protein>
    <recommendedName>
        <fullName evidence="10">Solute carrier family 35 member F2</fullName>
    </recommendedName>
</protein>
<feature type="transmembrane region" description="Helical" evidence="7">
    <location>
        <begin position="186"/>
        <end position="205"/>
    </location>
</feature>
<accession>A0ABP0WE38</accession>
<feature type="transmembrane region" description="Helical" evidence="7">
    <location>
        <begin position="73"/>
        <end position="91"/>
    </location>
</feature>
<dbReference type="PANTHER" id="PTHR14233:SF4">
    <property type="entry name" value="SOLUTE CARRIER FAMILY 35 MEMBER F2"/>
    <property type="match status" value="1"/>
</dbReference>
<feature type="transmembrane region" description="Helical" evidence="7">
    <location>
        <begin position="251"/>
        <end position="275"/>
    </location>
</feature>
<reference evidence="8" key="1">
    <citation type="submission" date="2024-02" db="EMBL/GenBank/DDBJ databases">
        <authorList>
            <consortium name="ELIXIR-Norway"/>
            <consortium name="Elixir Norway"/>
        </authorList>
    </citation>
    <scope>NUCLEOTIDE SEQUENCE</scope>
</reference>
<feature type="transmembrane region" description="Helical" evidence="7">
    <location>
        <begin position="40"/>
        <end position="61"/>
    </location>
</feature>
<evidence type="ECO:0000256" key="4">
    <source>
        <dbReference type="ARBA" id="ARBA00022692"/>
    </source>
</evidence>
<feature type="transmembrane region" description="Helical" evidence="7">
    <location>
        <begin position="97"/>
        <end position="116"/>
    </location>
</feature>
<keyword evidence="9" id="KW-1185">Reference proteome</keyword>
<feature type="transmembrane region" description="Helical" evidence="7">
    <location>
        <begin position="153"/>
        <end position="174"/>
    </location>
</feature>
<comment type="subcellular location">
    <subcellularLocation>
        <location evidence="1">Membrane</location>
        <topology evidence="1">Multi-pass membrane protein</topology>
    </subcellularLocation>
</comment>
<dbReference type="InterPro" id="IPR037185">
    <property type="entry name" value="EmrE-like"/>
</dbReference>
<evidence type="ECO:0000313" key="9">
    <source>
        <dbReference type="Proteomes" id="UP001497444"/>
    </source>
</evidence>
<comment type="similarity">
    <text evidence="2">Belongs to the SLC35F solute transporter family.</text>
</comment>